<evidence type="ECO:0000313" key="3">
    <source>
        <dbReference type="Proteomes" id="UP000293360"/>
    </source>
</evidence>
<evidence type="ECO:0000256" key="1">
    <source>
        <dbReference type="SAM" id="MobiDB-lite"/>
    </source>
</evidence>
<organism evidence="2 3">
    <name type="scientific">Monosporascus ibericus</name>
    <dbReference type="NCBI Taxonomy" id="155417"/>
    <lineage>
        <taxon>Eukaryota</taxon>
        <taxon>Fungi</taxon>
        <taxon>Dikarya</taxon>
        <taxon>Ascomycota</taxon>
        <taxon>Pezizomycotina</taxon>
        <taxon>Sordariomycetes</taxon>
        <taxon>Xylariomycetidae</taxon>
        <taxon>Xylariales</taxon>
        <taxon>Xylariales incertae sedis</taxon>
        <taxon>Monosporascus</taxon>
    </lineage>
</organism>
<proteinExistence type="predicted"/>
<dbReference type="OrthoDB" id="4775384at2759"/>
<keyword evidence="3" id="KW-1185">Reference proteome</keyword>
<accession>A0A4Q4T0S5</accession>
<dbReference type="EMBL" id="QJNU01000507">
    <property type="protein sequence ID" value="RYO96670.1"/>
    <property type="molecule type" value="Genomic_DNA"/>
</dbReference>
<feature type="compositionally biased region" description="Polar residues" evidence="1">
    <location>
        <begin position="108"/>
        <end position="122"/>
    </location>
</feature>
<dbReference type="AlphaFoldDB" id="A0A4Q4T0S5"/>
<reference evidence="2 3" key="1">
    <citation type="submission" date="2018-06" db="EMBL/GenBank/DDBJ databases">
        <title>Complete Genomes of Monosporascus.</title>
        <authorList>
            <person name="Robinson A.J."/>
            <person name="Natvig D.O."/>
        </authorList>
    </citation>
    <scope>NUCLEOTIDE SEQUENCE [LARGE SCALE GENOMIC DNA]</scope>
    <source>
        <strain evidence="2 3">CBS 110550</strain>
    </source>
</reference>
<evidence type="ECO:0000313" key="2">
    <source>
        <dbReference type="EMBL" id="RYO96670.1"/>
    </source>
</evidence>
<name>A0A4Q4T0S5_9PEZI</name>
<dbReference type="Proteomes" id="UP000293360">
    <property type="component" value="Unassembled WGS sequence"/>
</dbReference>
<protein>
    <submittedName>
        <fullName evidence="2">Uncharacterized protein</fullName>
    </submittedName>
</protein>
<feature type="compositionally biased region" description="Low complexity" evidence="1">
    <location>
        <begin position="12"/>
        <end position="45"/>
    </location>
</feature>
<feature type="region of interest" description="Disordered" evidence="1">
    <location>
        <begin position="96"/>
        <end position="205"/>
    </location>
</feature>
<feature type="compositionally biased region" description="Pro residues" evidence="1">
    <location>
        <begin position="172"/>
        <end position="181"/>
    </location>
</feature>
<feature type="compositionally biased region" description="Pro residues" evidence="1">
    <location>
        <begin position="145"/>
        <end position="154"/>
    </location>
</feature>
<comment type="caution">
    <text evidence="2">The sequence shown here is derived from an EMBL/GenBank/DDBJ whole genome shotgun (WGS) entry which is preliminary data.</text>
</comment>
<feature type="region of interest" description="Disordered" evidence="1">
    <location>
        <begin position="1"/>
        <end position="45"/>
    </location>
</feature>
<sequence>MNRHGPFNDNASVYSDDSSVSSRSSGSSGYTRTIDSGSSISSTWSSSDSVSFVYRLDDPWGWGYDGIAGAVTRHVDRCADPRVRFAAHLLSGPFAQYSRNKKKKHGYGSSSRSNRGHGQQPRSPAAAPPFRQPLHADSRMGCMGGPPPPPPQARPPGQAGFESGFIDLNAPRGPPPPPRPVDPFWANQQPGHCHGAPRPPLQVFD</sequence>
<gene>
    <name evidence="2" type="ORF">DL764_007418</name>
</gene>